<accession>A0A0M0HY12</accession>
<sequence length="512" mass="56984">MAKTGNEKLAEALREASAVRAGNIVNSSNLKPTTRTLLVSEGYLKQIVRGWYLFDADITVEKAGESALWYQSIWQFVGQYLQEAYGDDYWLNPEASIDIHTANNSLPKQLVVFTSEGATKNIVLPNDMSLMVIKKSGKPTHITEYQGVQVLTLEFALAGLAPTIYRSNPLAVQIALGQSDVNAVADSLLVTKNVQSANRLIGAYLEIGRKADSRNLTNIITAAGLSPIKGENPFEVPVIKIGNKRQESAAAVRVRLLWQKLREDVEQVFTDKASTDFFKSTLNELLDSMDKVYVSDAYHSLSIEGYVVTEELINRVANGEWDSEHIAADKQQRDALAARGYYEAFQALRGLIQEAHEEGSEDLDLEYLIDVSITQIYTSLFKPCVTAGIINERDLAGYRKGPIMIRTSRHMPPQSEHLMDCMDALKELIVGEPNFAVKAVLGHFFLGYVHPFPDGNGRTSRFLMNFMFLLGGYRWTVVPVTERTAYLDALESASIDCDVVPFAKFLHNVMPD</sequence>
<dbReference type="STRING" id="171383.AKJ31_14730"/>
<dbReference type="PROSITE" id="PS51459">
    <property type="entry name" value="FIDO"/>
    <property type="match status" value="1"/>
</dbReference>
<organism evidence="4 5">
    <name type="scientific">Vibrio hepatarius</name>
    <dbReference type="NCBI Taxonomy" id="171383"/>
    <lineage>
        <taxon>Bacteria</taxon>
        <taxon>Pseudomonadati</taxon>
        <taxon>Pseudomonadota</taxon>
        <taxon>Gammaproteobacteria</taxon>
        <taxon>Vibrionales</taxon>
        <taxon>Vibrionaceae</taxon>
        <taxon>Vibrio</taxon>
        <taxon>Vibrio oreintalis group</taxon>
    </lineage>
</organism>
<protein>
    <recommendedName>
        <fullName evidence="3">Fido domain-containing protein</fullName>
    </recommendedName>
</protein>
<dbReference type="InterPro" id="IPR036597">
    <property type="entry name" value="Fido-like_dom_sf"/>
</dbReference>
<evidence type="ECO:0000313" key="4">
    <source>
        <dbReference type="EMBL" id="KOO06950.1"/>
    </source>
</evidence>
<comment type="caution">
    <text evidence="4">The sequence shown here is derived from an EMBL/GenBank/DDBJ whole genome shotgun (WGS) entry which is preliminary data.</text>
</comment>
<keyword evidence="5" id="KW-1185">Reference proteome</keyword>
<proteinExistence type="predicted"/>
<reference evidence="5" key="1">
    <citation type="submission" date="2015-08" db="EMBL/GenBank/DDBJ databases">
        <title>Vibrio galatheae sp. nov., a novel member of the Vibrionaceae family isolated from the Solomon Islands.</title>
        <authorList>
            <person name="Giubergia S."/>
            <person name="Machado H."/>
            <person name="Mateiu R.V."/>
            <person name="Gram L."/>
        </authorList>
    </citation>
    <scope>NUCLEOTIDE SEQUENCE [LARGE SCALE GENOMIC DNA]</scope>
    <source>
        <strain evidence="5">DSM 19134</strain>
    </source>
</reference>
<dbReference type="SUPFAM" id="SSF140931">
    <property type="entry name" value="Fic-like"/>
    <property type="match status" value="1"/>
</dbReference>
<dbReference type="AlphaFoldDB" id="A0A0M0HY12"/>
<evidence type="ECO:0000313" key="5">
    <source>
        <dbReference type="Proteomes" id="UP000037530"/>
    </source>
</evidence>
<dbReference type="PATRIC" id="fig|171383.3.peg.3014"/>
<name>A0A0M0HY12_9VIBR</name>
<keyword evidence="2" id="KW-0067">ATP-binding</keyword>
<dbReference type="InterPro" id="IPR003812">
    <property type="entry name" value="Fido"/>
</dbReference>
<dbReference type="EMBL" id="LHPI01000013">
    <property type="protein sequence ID" value="KOO06950.1"/>
    <property type="molecule type" value="Genomic_DNA"/>
</dbReference>
<dbReference type="Pfam" id="PF02661">
    <property type="entry name" value="Fic"/>
    <property type="match status" value="1"/>
</dbReference>
<dbReference type="Gene3D" id="1.10.3290.10">
    <property type="entry name" value="Fido-like domain"/>
    <property type="match status" value="1"/>
</dbReference>
<dbReference type="PANTHER" id="PTHR13504">
    <property type="entry name" value="FIDO DOMAIN-CONTAINING PROTEIN DDB_G0283145"/>
    <property type="match status" value="1"/>
</dbReference>
<feature type="binding site" evidence="2">
    <location>
        <begin position="454"/>
        <end position="461"/>
    </location>
    <ligand>
        <name>ATP</name>
        <dbReference type="ChEBI" id="CHEBI:30616"/>
    </ligand>
</feature>
<evidence type="ECO:0000259" key="3">
    <source>
        <dbReference type="PROSITE" id="PS51459"/>
    </source>
</evidence>
<gene>
    <name evidence="4" type="ORF">AKJ31_14730</name>
</gene>
<dbReference type="InterPro" id="IPR040198">
    <property type="entry name" value="Fido_containing"/>
</dbReference>
<dbReference type="RefSeq" id="WP_053409876.1">
    <property type="nucleotide sequence ID" value="NZ_LHPI01000013.1"/>
</dbReference>
<feature type="domain" description="Fido" evidence="3">
    <location>
        <begin position="368"/>
        <end position="508"/>
    </location>
</feature>
<evidence type="ECO:0000256" key="1">
    <source>
        <dbReference type="PIRSR" id="PIRSR640198-1"/>
    </source>
</evidence>
<keyword evidence="2" id="KW-0547">Nucleotide-binding</keyword>
<dbReference type="Proteomes" id="UP000037530">
    <property type="component" value="Unassembled WGS sequence"/>
</dbReference>
<dbReference type="GO" id="GO:0005524">
    <property type="term" value="F:ATP binding"/>
    <property type="evidence" value="ECO:0007669"/>
    <property type="project" value="UniProtKB-KW"/>
</dbReference>
<feature type="active site" evidence="1">
    <location>
        <position position="450"/>
    </location>
</feature>
<evidence type="ECO:0000256" key="2">
    <source>
        <dbReference type="PIRSR" id="PIRSR640198-2"/>
    </source>
</evidence>
<dbReference type="PANTHER" id="PTHR13504:SF38">
    <property type="entry name" value="FIDO DOMAIN-CONTAINING PROTEIN"/>
    <property type="match status" value="1"/>
</dbReference>